<proteinExistence type="predicted"/>
<dbReference type="EMBL" id="SRYB01000010">
    <property type="protein sequence ID" value="TGY78849.1"/>
    <property type="molecule type" value="Genomic_DNA"/>
</dbReference>
<reference evidence="1" key="1">
    <citation type="submission" date="2019-04" db="EMBL/GenBank/DDBJ databases">
        <title>Microbes associate with the intestines of laboratory mice.</title>
        <authorList>
            <person name="Navarre W."/>
            <person name="Wong E."/>
            <person name="Huang K."/>
            <person name="Tropini C."/>
            <person name="Ng K."/>
            <person name="Yu B."/>
        </authorList>
    </citation>
    <scope>NUCLEOTIDE SEQUENCE</scope>
    <source>
        <strain evidence="1">NM04_E33</strain>
    </source>
</reference>
<sequence>MNRISILIISAICSLMCIFVADASDNVAYKDKNVRITLVTDGLARLEYSPSGNFVDDPSFVAVNRDYPEVKYSVKDKKNMVTISTGIMKIEYKKTGAFDKNNLKISSMRGVTPAFIWKPGDSQKGNLGGTLRTLDRMNGSKFDGRDEVPMPDGLLATDGWTLIDDSSNFLFDDSDWAWVKKRSDNSDSQDWYFLAYGDNYKKALKDFTILSGKVPLPPRYAFGYWWSRYYAYSDAELRNLIKSFQNYNIPLDVLVIDMDWHNTDEGRGGWTGYTWNDRLFPDYRKLLNHIKDNDLKVTLNLHPADGVAAYETQYADVAKDMGIDPASKKTVEWLASDKKFMNSMFNRVFHPYEKDGVDFWWLDWQQWPEDKAVAGLNNTWWLNYCFFTDMERNSKKRPMLYHRWGGLGNHRYQIGFSGDSHITWESLDYQPYFNSTASNVLYGYWSHDLGGHQSGEIIPEMYIRWMQFGALSPVMRTHSTKSSTLNKEPWVFSHDDMDVLVKTIKQRYEMVPYIYTMARKCYDDGISLCRPMYYDYPTASAAYDRKNDYMFGDNILVSPITNPMSGESSSHNVWLPEGNDWWELHTGTLLNGGQNIERYFSLDEYPIYIKAGSILPSYPANPQNLNNNAEPIQVNIYPGSNSGSFVMYEDNGDDQNYVSQNATTTLGYQRTGNTLDVKISPAVGSYADKPSERKYSVKVISSAVPTAVTVNGKKTDFIYDGNDLSLIVNLGEISTAKGADIQIAYSSDAQTVGTDGAAGRMRRAGKAVSDLRRNDAGVVLSDDMGILERTPLDITYRPAQLNEILNTFNACYESIPAVLEKMNVNPERTTRFKSVANPALR</sequence>
<gene>
    <name evidence="1" type="ORF">E5331_08580</name>
</gene>
<evidence type="ECO:0000313" key="2">
    <source>
        <dbReference type="Proteomes" id="UP000306319"/>
    </source>
</evidence>
<evidence type="ECO:0000313" key="1">
    <source>
        <dbReference type="EMBL" id="TGY78849.1"/>
    </source>
</evidence>
<protein>
    <submittedName>
        <fullName evidence="1">DUF5110 domain-containing protein</fullName>
    </submittedName>
</protein>
<dbReference type="Proteomes" id="UP000306319">
    <property type="component" value="Unassembled WGS sequence"/>
</dbReference>
<name>A0AC61RDZ9_9BACT</name>
<accession>A0AC61RDZ9</accession>
<organism evidence="1 2">
    <name type="scientific">Lepagella muris</name>
    <dbReference type="NCBI Taxonomy" id="3032870"/>
    <lineage>
        <taxon>Bacteria</taxon>
        <taxon>Pseudomonadati</taxon>
        <taxon>Bacteroidota</taxon>
        <taxon>Bacteroidia</taxon>
        <taxon>Bacteroidales</taxon>
        <taxon>Muribaculaceae</taxon>
        <taxon>Lepagella</taxon>
    </lineage>
</organism>
<comment type="caution">
    <text evidence="1">The sequence shown here is derived from an EMBL/GenBank/DDBJ whole genome shotgun (WGS) entry which is preliminary data.</text>
</comment>
<keyword evidence="2" id="KW-1185">Reference proteome</keyword>